<dbReference type="PROSITE" id="PS50922">
    <property type="entry name" value="TLC"/>
    <property type="match status" value="1"/>
</dbReference>
<name>R7VDZ5_CAPTE</name>
<reference evidence="14" key="1">
    <citation type="submission" date="2012-12" db="EMBL/GenBank/DDBJ databases">
        <authorList>
            <person name="Hellsten U."/>
            <person name="Grimwood J."/>
            <person name="Chapman J.A."/>
            <person name="Shapiro H."/>
            <person name="Aerts A."/>
            <person name="Otillar R.P."/>
            <person name="Terry A.Y."/>
            <person name="Boore J.L."/>
            <person name="Simakov O."/>
            <person name="Marletaz F."/>
            <person name="Cho S.-J."/>
            <person name="Edsinger-Gonzales E."/>
            <person name="Havlak P."/>
            <person name="Kuo D.-H."/>
            <person name="Larsson T."/>
            <person name="Lv J."/>
            <person name="Arendt D."/>
            <person name="Savage R."/>
            <person name="Osoegawa K."/>
            <person name="de Jong P."/>
            <person name="Lindberg D.R."/>
            <person name="Seaver E.C."/>
            <person name="Weisblat D.A."/>
            <person name="Putnam N.H."/>
            <person name="Grigoriev I.V."/>
            <person name="Rokhsar D.S."/>
        </authorList>
    </citation>
    <scope>NUCLEOTIDE SEQUENCE</scope>
    <source>
        <strain evidence="14">I ESC-2004</strain>
    </source>
</reference>
<evidence type="ECO:0000259" key="11">
    <source>
        <dbReference type="PROSITE" id="PS50922"/>
    </source>
</evidence>
<dbReference type="STRING" id="283909.R7VDZ5"/>
<evidence type="ECO:0000256" key="4">
    <source>
        <dbReference type="ARBA" id="ARBA00022692"/>
    </source>
</evidence>
<dbReference type="SMART" id="SM00724">
    <property type="entry name" value="TLC"/>
    <property type="match status" value="1"/>
</dbReference>
<dbReference type="InterPro" id="IPR006634">
    <property type="entry name" value="TLC-dom"/>
</dbReference>
<dbReference type="PIRSF" id="PIRSF005449">
    <property type="entry name" value="Translocation_assoc_membrane"/>
    <property type="match status" value="1"/>
</dbReference>
<feature type="compositionally biased region" description="Basic residues" evidence="9">
    <location>
        <begin position="380"/>
        <end position="392"/>
    </location>
</feature>
<feature type="transmembrane region" description="Helical" evidence="10">
    <location>
        <begin position="80"/>
        <end position="102"/>
    </location>
</feature>
<reference evidence="13" key="3">
    <citation type="submission" date="2015-06" db="UniProtKB">
        <authorList>
            <consortium name="EnsemblMetazoa"/>
        </authorList>
    </citation>
    <scope>IDENTIFICATION</scope>
</reference>
<dbReference type="EnsemblMetazoa" id="CapteT175940">
    <property type="protein sequence ID" value="CapteP175940"/>
    <property type="gene ID" value="CapteG175940"/>
</dbReference>
<evidence type="ECO:0000256" key="6">
    <source>
        <dbReference type="ARBA" id="ARBA00022989"/>
    </source>
</evidence>
<evidence type="ECO:0000256" key="7">
    <source>
        <dbReference type="ARBA" id="ARBA00023136"/>
    </source>
</evidence>
<keyword evidence="5" id="KW-0653">Protein transport</keyword>
<dbReference type="FunCoup" id="R7VDZ5">
    <property type="interactions" value="301"/>
</dbReference>
<comment type="subcellular location">
    <subcellularLocation>
        <location evidence="1">Membrane</location>
        <topology evidence="1">Multi-pass membrane protein</topology>
    </subcellularLocation>
</comment>
<comment type="similarity">
    <text evidence="2">Belongs to the TRAM family.</text>
</comment>
<evidence type="ECO:0000256" key="5">
    <source>
        <dbReference type="ARBA" id="ARBA00022927"/>
    </source>
</evidence>
<evidence type="ECO:0000256" key="2">
    <source>
        <dbReference type="ARBA" id="ARBA00005999"/>
    </source>
</evidence>
<feature type="transmembrane region" description="Helical" evidence="10">
    <location>
        <begin position="254"/>
        <end position="278"/>
    </location>
</feature>
<reference evidence="12 14" key="2">
    <citation type="journal article" date="2013" name="Nature">
        <title>Insights into bilaterian evolution from three spiralian genomes.</title>
        <authorList>
            <person name="Simakov O."/>
            <person name="Marletaz F."/>
            <person name="Cho S.J."/>
            <person name="Edsinger-Gonzales E."/>
            <person name="Havlak P."/>
            <person name="Hellsten U."/>
            <person name="Kuo D.H."/>
            <person name="Larsson T."/>
            <person name="Lv J."/>
            <person name="Arendt D."/>
            <person name="Savage R."/>
            <person name="Osoegawa K."/>
            <person name="de Jong P."/>
            <person name="Grimwood J."/>
            <person name="Chapman J.A."/>
            <person name="Shapiro H."/>
            <person name="Aerts A."/>
            <person name="Otillar R.P."/>
            <person name="Terry A.Y."/>
            <person name="Boore J.L."/>
            <person name="Grigoriev I.V."/>
            <person name="Lindberg D.R."/>
            <person name="Seaver E.C."/>
            <person name="Weisblat D.A."/>
            <person name="Putnam N.H."/>
            <person name="Rokhsar D.S."/>
        </authorList>
    </citation>
    <scope>NUCLEOTIDE SEQUENCE</scope>
    <source>
        <strain evidence="12 14">I ESC-2004</strain>
    </source>
</reference>
<dbReference type="Proteomes" id="UP000014760">
    <property type="component" value="Unassembled WGS sequence"/>
</dbReference>
<evidence type="ECO:0000313" key="12">
    <source>
        <dbReference type="EMBL" id="ELU13900.1"/>
    </source>
</evidence>
<feature type="transmembrane region" description="Helical" evidence="10">
    <location>
        <begin position="222"/>
        <end position="242"/>
    </location>
</feature>
<protein>
    <recommendedName>
        <fullName evidence="11">TLC domain-containing protein</fullName>
    </recommendedName>
</protein>
<dbReference type="PANTHER" id="PTHR12371:SF11">
    <property type="entry name" value="TRANSLOCATING CHAIN-ASSOCIATED MEMBRANE PROTEIN"/>
    <property type="match status" value="1"/>
</dbReference>
<feature type="transmembrane region" description="Helical" evidence="10">
    <location>
        <begin position="123"/>
        <end position="141"/>
    </location>
</feature>
<dbReference type="GO" id="GO:0006616">
    <property type="term" value="P:SRP-dependent cotranslational protein targeting to membrane, translocation"/>
    <property type="evidence" value="ECO:0007669"/>
    <property type="project" value="InterPro"/>
</dbReference>
<feature type="transmembrane region" description="Helical" evidence="10">
    <location>
        <begin position="27"/>
        <end position="53"/>
    </location>
</feature>
<evidence type="ECO:0000256" key="1">
    <source>
        <dbReference type="ARBA" id="ARBA00004141"/>
    </source>
</evidence>
<organism evidence="12">
    <name type="scientific">Capitella teleta</name>
    <name type="common">Polychaete worm</name>
    <dbReference type="NCBI Taxonomy" id="283909"/>
    <lineage>
        <taxon>Eukaryota</taxon>
        <taxon>Metazoa</taxon>
        <taxon>Spiralia</taxon>
        <taxon>Lophotrochozoa</taxon>
        <taxon>Annelida</taxon>
        <taxon>Polychaeta</taxon>
        <taxon>Sedentaria</taxon>
        <taxon>Scolecida</taxon>
        <taxon>Capitellidae</taxon>
        <taxon>Capitella</taxon>
    </lineage>
</organism>
<feature type="region of interest" description="Disordered" evidence="9">
    <location>
        <begin position="331"/>
        <end position="392"/>
    </location>
</feature>
<evidence type="ECO:0000256" key="10">
    <source>
        <dbReference type="SAM" id="Phobius"/>
    </source>
</evidence>
<dbReference type="Pfam" id="PF03798">
    <property type="entry name" value="TRAM_LAG1_CLN8"/>
    <property type="match status" value="1"/>
</dbReference>
<dbReference type="AlphaFoldDB" id="R7VDZ5"/>
<keyword evidence="3" id="KW-0813">Transport</keyword>
<evidence type="ECO:0000313" key="14">
    <source>
        <dbReference type="Proteomes" id="UP000014760"/>
    </source>
</evidence>
<keyword evidence="6 10" id="KW-1133">Transmembrane helix</keyword>
<keyword evidence="4 8" id="KW-0812">Transmembrane</keyword>
<dbReference type="EMBL" id="AMQN01005021">
    <property type="status" value="NOT_ANNOTATED_CDS"/>
    <property type="molecule type" value="Genomic_DNA"/>
</dbReference>
<dbReference type="OMA" id="CAVFFYF"/>
<evidence type="ECO:0000256" key="9">
    <source>
        <dbReference type="SAM" id="MobiDB-lite"/>
    </source>
</evidence>
<feature type="transmembrane region" description="Helical" evidence="10">
    <location>
        <begin position="199"/>
        <end position="216"/>
    </location>
</feature>
<proteinExistence type="inferred from homology"/>
<sequence length="392" mass="44753">MPPRRPKSSKNPAIFSHEFVQQNHADIVSCVAMVFVVGLMFQTTSPIASLFVAMQHNVTQNETEPAYEGPSLYTYGSKDVFGIFFYFLICVVVHAVIQEYGLDKLNRRMHLSKVKHSKFNESGQLLAFYAMSAIWGANIIIQENFLTSISNLWEGYPHAQLPFIIKFYFILQLAYWVHSYPELYFQKVKKDEMSGRVQYASLYLFFIAMAYMLNFSRVALCILVLHYIVEFVFHLSRLLYFAEKSDLSNTGFMVWNLLFVLVRLAIITLAVLTFWYGLEKTGQSSIDMAAGNFNTPLVRINCLAAVCLLQAWMMWHFITFHLRRLRERSASAAPPASKRSNNSQQKSKNAKKNKKEDESASDSGPDTDAAPSGPTENGTVRHRTTPRGIRKN</sequence>
<accession>R7VDZ5</accession>
<dbReference type="PANTHER" id="PTHR12371">
    <property type="entry name" value="TRANSLOCATION ASSOCIATED MEMBRANE PROTEIN"/>
    <property type="match status" value="1"/>
</dbReference>
<dbReference type="GO" id="GO:0045048">
    <property type="term" value="P:protein insertion into ER membrane"/>
    <property type="evidence" value="ECO:0007669"/>
    <property type="project" value="TreeGrafter"/>
</dbReference>
<keyword evidence="14" id="KW-1185">Reference proteome</keyword>
<dbReference type="InterPro" id="IPR016447">
    <property type="entry name" value="Translocation_assoc_membrane"/>
</dbReference>
<evidence type="ECO:0000256" key="8">
    <source>
        <dbReference type="PROSITE-ProRule" id="PRU00205"/>
    </source>
</evidence>
<evidence type="ECO:0000256" key="3">
    <source>
        <dbReference type="ARBA" id="ARBA00022448"/>
    </source>
</evidence>
<feature type="transmembrane region" description="Helical" evidence="10">
    <location>
        <begin position="298"/>
        <end position="318"/>
    </location>
</feature>
<dbReference type="OrthoDB" id="3053196at2759"/>
<dbReference type="HOGENOM" id="CLU_062830_0_0_1"/>
<keyword evidence="7 8" id="KW-0472">Membrane</keyword>
<dbReference type="EMBL" id="KB294939">
    <property type="protein sequence ID" value="ELU13900.1"/>
    <property type="molecule type" value="Genomic_DNA"/>
</dbReference>
<feature type="transmembrane region" description="Helical" evidence="10">
    <location>
        <begin position="161"/>
        <end position="178"/>
    </location>
</feature>
<dbReference type="GO" id="GO:0005789">
    <property type="term" value="C:endoplasmic reticulum membrane"/>
    <property type="evidence" value="ECO:0007669"/>
    <property type="project" value="TreeGrafter"/>
</dbReference>
<gene>
    <name evidence="12" type="ORF">CAPTEDRAFT_175940</name>
</gene>
<evidence type="ECO:0000313" key="13">
    <source>
        <dbReference type="EnsemblMetazoa" id="CapteP175940"/>
    </source>
</evidence>
<feature type="domain" description="TLC" evidence="11">
    <location>
        <begin position="117"/>
        <end position="328"/>
    </location>
</feature>
<feature type="compositionally biased region" description="Low complexity" evidence="9">
    <location>
        <begin position="331"/>
        <end position="347"/>
    </location>
</feature>